<gene>
    <name evidence="1" type="ORF">ACFQEY_09960</name>
</gene>
<keyword evidence="2" id="KW-1185">Reference proteome</keyword>
<comment type="caution">
    <text evidence="1">The sequence shown here is derived from an EMBL/GenBank/DDBJ whole genome shotgun (WGS) entry which is preliminary data.</text>
</comment>
<organism evidence="1 2">
    <name type="scientific">Halorubrum trueperi</name>
    <dbReference type="NCBI Taxonomy" id="2004704"/>
    <lineage>
        <taxon>Archaea</taxon>
        <taxon>Methanobacteriati</taxon>
        <taxon>Methanobacteriota</taxon>
        <taxon>Stenosarchaea group</taxon>
        <taxon>Halobacteria</taxon>
        <taxon>Halobacteriales</taxon>
        <taxon>Haloferacaceae</taxon>
        <taxon>Halorubrum</taxon>
    </lineage>
</organism>
<sequence>MRSRNALDLQREREGSLGVIGLSPAYGLSLSDFGTRFVFRNLLDEEVEPDEAVIFHVGHTIYGLTLETWMSFSDRPGEVYE</sequence>
<dbReference type="AlphaFoldDB" id="A0ABD5UIP1"/>
<dbReference type="RefSeq" id="WP_379767990.1">
    <property type="nucleotide sequence ID" value="NZ_JBHSXI010000011.1"/>
</dbReference>
<dbReference type="EMBL" id="JBHSXI010000011">
    <property type="protein sequence ID" value="MFC6889334.1"/>
    <property type="molecule type" value="Genomic_DNA"/>
</dbReference>
<name>A0ABD5UIP1_9EURY</name>
<protein>
    <submittedName>
        <fullName evidence="1">Uncharacterized protein</fullName>
    </submittedName>
</protein>
<dbReference type="Proteomes" id="UP001596333">
    <property type="component" value="Unassembled WGS sequence"/>
</dbReference>
<evidence type="ECO:0000313" key="1">
    <source>
        <dbReference type="EMBL" id="MFC6889334.1"/>
    </source>
</evidence>
<accession>A0ABD5UIP1</accession>
<proteinExistence type="predicted"/>
<reference evidence="1 2" key="1">
    <citation type="journal article" date="2019" name="Int. J. Syst. Evol. Microbiol.">
        <title>The Global Catalogue of Microorganisms (GCM) 10K type strain sequencing project: providing services to taxonomists for standard genome sequencing and annotation.</title>
        <authorList>
            <consortium name="The Broad Institute Genomics Platform"/>
            <consortium name="The Broad Institute Genome Sequencing Center for Infectious Disease"/>
            <person name="Wu L."/>
            <person name="Ma J."/>
        </authorList>
    </citation>
    <scope>NUCLEOTIDE SEQUENCE [LARGE SCALE GENOMIC DNA]</scope>
    <source>
        <strain evidence="1 2">Y73</strain>
    </source>
</reference>
<evidence type="ECO:0000313" key="2">
    <source>
        <dbReference type="Proteomes" id="UP001596333"/>
    </source>
</evidence>